<name>A0A8S5TQW8_9CAUD</name>
<sequence>MLENIDLGRYHMAPLAQYQRDFPGADTEKNWLETFLIRTDYQITKAAECQLLGQPVPEEIETLIAARQEARARINELESKN</sequence>
<evidence type="ECO:0000313" key="1">
    <source>
        <dbReference type="EMBL" id="DAF84601.1"/>
    </source>
</evidence>
<reference evidence="1" key="1">
    <citation type="journal article" date="2021" name="Proc. Natl. Acad. Sci. U.S.A.">
        <title>A Catalog of Tens of Thousands of Viruses from Human Metagenomes Reveals Hidden Associations with Chronic Diseases.</title>
        <authorList>
            <person name="Tisza M.J."/>
            <person name="Buck C.B."/>
        </authorList>
    </citation>
    <scope>NUCLEOTIDE SEQUENCE</scope>
    <source>
        <strain evidence="1">CtY1522</strain>
    </source>
</reference>
<protein>
    <submittedName>
        <fullName evidence="1">Delta-sleep-inducing peptide</fullName>
    </submittedName>
</protein>
<accession>A0A8S5TQW8</accession>
<dbReference type="EMBL" id="BK015906">
    <property type="protein sequence ID" value="DAF84601.1"/>
    <property type="molecule type" value="Genomic_DNA"/>
</dbReference>
<organism evidence="1">
    <name type="scientific">Myoviridae sp. ctY1522</name>
    <dbReference type="NCBI Taxonomy" id="2825124"/>
    <lineage>
        <taxon>Viruses</taxon>
        <taxon>Duplodnaviria</taxon>
        <taxon>Heunggongvirae</taxon>
        <taxon>Uroviricota</taxon>
        <taxon>Caudoviricetes</taxon>
    </lineage>
</organism>
<proteinExistence type="predicted"/>